<name>A0ABV0Q478_9TELE</name>
<proteinExistence type="predicted"/>
<evidence type="ECO:0000313" key="1">
    <source>
        <dbReference type="EMBL" id="MEQ2190580.1"/>
    </source>
</evidence>
<accession>A0ABV0Q478</accession>
<protein>
    <submittedName>
        <fullName evidence="1">Uncharacterized protein</fullName>
    </submittedName>
</protein>
<gene>
    <name evidence="1" type="ORF">XENOCAPTIV_000664</name>
</gene>
<evidence type="ECO:0000313" key="2">
    <source>
        <dbReference type="Proteomes" id="UP001434883"/>
    </source>
</evidence>
<organism evidence="1 2">
    <name type="scientific">Xenoophorus captivus</name>
    <dbReference type="NCBI Taxonomy" id="1517983"/>
    <lineage>
        <taxon>Eukaryota</taxon>
        <taxon>Metazoa</taxon>
        <taxon>Chordata</taxon>
        <taxon>Craniata</taxon>
        <taxon>Vertebrata</taxon>
        <taxon>Euteleostomi</taxon>
        <taxon>Actinopterygii</taxon>
        <taxon>Neopterygii</taxon>
        <taxon>Teleostei</taxon>
        <taxon>Neoteleostei</taxon>
        <taxon>Acanthomorphata</taxon>
        <taxon>Ovalentaria</taxon>
        <taxon>Atherinomorphae</taxon>
        <taxon>Cyprinodontiformes</taxon>
        <taxon>Goodeidae</taxon>
        <taxon>Xenoophorus</taxon>
    </lineage>
</organism>
<keyword evidence="2" id="KW-1185">Reference proteome</keyword>
<dbReference type="EMBL" id="JAHRIN010000104">
    <property type="protein sequence ID" value="MEQ2190580.1"/>
    <property type="molecule type" value="Genomic_DNA"/>
</dbReference>
<comment type="caution">
    <text evidence="1">The sequence shown here is derived from an EMBL/GenBank/DDBJ whole genome shotgun (WGS) entry which is preliminary data.</text>
</comment>
<sequence>MHHINMMIQPSLKAVIILHILMEYISVISNKMRNGNNAHLKSSHKCSDLLLYGPTQSYLVILESHFINKEDCWLIPAHLLCFDNSLMKKNNSPSSCSWSGLHRTLPAIAFHPYSISKYGSSIKLTNVELLKYWLK</sequence>
<reference evidence="1 2" key="1">
    <citation type="submission" date="2021-06" db="EMBL/GenBank/DDBJ databases">
        <authorList>
            <person name="Palmer J.M."/>
        </authorList>
    </citation>
    <scope>NUCLEOTIDE SEQUENCE [LARGE SCALE GENOMIC DNA]</scope>
    <source>
        <strain evidence="1 2">XC_2019</strain>
        <tissue evidence="1">Muscle</tissue>
    </source>
</reference>
<dbReference type="Proteomes" id="UP001434883">
    <property type="component" value="Unassembled WGS sequence"/>
</dbReference>